<protein>
    <submittedName>
        <fullName evidence="2">Uncharacterized protein</fullName>
    </submittedName>
</protein>
<keyword evidence="3" id="KW-1185">Reference proteome</keyword>
<dbReference type="Proteomes" id="UP000030706">
    <property type="component" value="Unassembled WGS sequence"/>
</dbReference>
<evidence type="ECO:0000313" key="2">
    <source>
        <dbReference type="EMBL" id="KEQ86707.1"/>
    </source>
</evidence>
<feature type="compositionally biased region" description="Polar residues" evidence="1">
    <location>
        <begin position="995"/>
        <end position="1004"/>
    </location>
</feature>
<dbReference type="STRING" id="1043002.A0A074XXR0"/>
<dbReference type="OrthoDB" id="3548913at2759"/>
<accession>A0A074XXR0</accession>
<dbReference type="RefSeq" id="XP_029762894.1">
    <property type="nucleotide sequence ID" value="XM_029899189.1"/>
</dbReference>
<gene>
    <name evidence="2" type="ORF">M438DRAFT_181404</name>
</gene>
<dbReference type="HOGENOM" id="CLU_001347_0_0_1"/>
<name>A0A074XXR0_AURPU</name>
<feature type="region of interest" description="Disordered" evidence="1">
    <location>
        <begin position="995"/>
        <end position="1019"/>
    </location>
</feature>
<reference evidence="2 3" key="1">
    <citation type="journal article" date="2014" name="BMC Genomics">
        <title>Genome sequencing of four Aureobasidium pullulans varieties: biotechnological potential, stress tolerance, and description of new species.</title>
        <authorList>
            <person name="Gostin Ar C."/>
            <person name="Ohm R.A."/>
            <person name="Kogej T."/>
            <person name="Sonjak S."/>
            <person name="Turk M."/>
            <person name="Zajc J."/>
            <person name="Zalar P."/>
            <person name="Grube M."/>
            <person name="Sun H."/>
            <person name="Han J."/>
            <person name="Sharma A."/>
            <person name="Chiniquy J."/>
            <person name="Ngan C.Y."/>
            <person name="Lipzen A."/>
            <person name="Barry K."/>
            <person name="Grigoriev I.V."/>
            <person name="Gunde-Cimerman N."/>
        </authorList>
    </citation>
    <scope>NUCLEOTIDE SEQUENCE [LARGE SCALE GENOMIC DNA]</scope>
    <source>
        <strain evidence="2 3">EXF-150</strain>
    </source>
</reference>
<proteinExistence type="predicted"/>
<evidence type="ECO:0000313" key="3">
    <source>
        <dbReference type="Proteomes" id="UP000030706"/>
    </source>
</evidence>
<dbReference type="PANTHER" id="PTHR42064:SF1">
    <property type="entry name" value="YALI0F28677P"/>
    <property type="match status" value="1"/>
</dbReference>
<organism evidence="2 3">
    <name type="scientific">Aureobasidium pullulans EXF-150</name>
    <dbReference type="NCBI Taxonomy" id="1043002"/>
    <lineage>
        <taxon>Eukaryota</taxon>
        <taxon>Fungi</taxon>
        <taxon>Dikarya</taxon>
        <taxon>Ascomycota</taxon>
        <taxon>Pezizomycotina</taxon>
        <taxon>Dothideomycetes</taxon>
        <taxon>Dothideomycetidae</taxon>
        <taxon>Dothideales</taxon>
        <taxon>Saccotheciaceae</taxon>
        <taxon>Aureobasidium</taxon>
    </lineage>
</organism>
<evidence type="ECO:0000256" key="1">
    <source>
        <dbReference type="SAM" id="MobiDB-lite"/>
    </source>
</evidence>
<dbReference type="EMBL" id="KL584978">
    <property type="protein sequence ID" value="KEQ86707.1"/>
    <property type="molecule type" value="Genomic_DNA"/>
</dbReference>
<sequence>MAQRDNPKLVALAELAYLRRLQKYQRRKSEHIEHQLHWLKISCEARSRILHSAKDVQHELTESIQSGNRTRFSLLYHTFRTLQQACDEWDTQSSASEAANNVSPSGSFLDRVSADARTSLLAFLSRLSFDPIFLLDRLLGLSDSDFAILSRPYSQSPGGQSIFGSPTRRTPDDIEHASVRNFLDFSRSDLLSLLLRLIPEDGDVQGGPFSSAWGFICAGLLSHQKPGSDRFVIMVMNAHLGRLEKTAHHCMENWLLETLKDGDFLLYQSERRPIRTKVQPTSGHPGDDPSAVEEFFSRAISKLLKLLKDNKLTSIVPSSISNLGKSIVARLEQSSQQQQAAPYFLCTRWLFASYLATLITSPESYGLLLSHHISSTARQRILQELAHRARQIMEGVAYTWKQTSPIRPNIVADIESVVDLFRICPPETGLNINLNKSGIDKTRSKSTKRKQITLCASEVIHAIRALYPENGCDVSQDFHCTGGSPLKSSASSVSGLSLFRTMSPSEFLSPRSGHCDSVSEVGTSMKLPFVTSAPMAAFPNPEYETKGTDTCLHGLREAFVELSNSIGCVPGCGSLDLFSEQWTSLESFVDNDTISWIDGASSHSDWTNAQANVGGHIRPELSLDPVTFNFVSTGIHSLLDGQLPTTIPHHAITSPEIGSSHITLVGRFEDARASCYHQGDFAKAHLFFRLAKTTTSLSPETIERIMQAVAHDFQRSIDRYRTIVQEAGNQIEKHSEDIDFQRASIKSVSDTNDRLREKMWYVSDIQRASHYEDLRKIVAALRVMATSSRPKLEKRQPLLRHRSASKSLNHNMQLKAEAATLELLSVPVAKGGTNKLSDIQVDMTLRWMQSHGVERVCRAEERIHRFCSELTRCLDQFVGQSVIENPILWSSELFQDQKPLSGQINGRADTPGSDRCALEQLRLMYRRTAPSIYEARSSHQWGRVNTPSRTAMYPDFVTRSMSPKSVTHDYFGCRSPTLTHKSSGTLWSTFSAGPQSPSSATSFPSRALSPISTGRPLSRHSHLQQSQASFLEELKQNLTSLLLSDFHDLFRSGSETDKAMRKTMKLRMPLQIVVPDAMDYETSAAQPSFDFDQAFRMLLRRFELQASPYAKLDALLELQDMLKAHRTDLGLEGEHEPLGPSGTLFSQRRLSLRIDTFATPRTMAGHDNTILSFRELFQNQQLRPKTLFRDLQYIASLVPLNVLDNTPRGRAFWNATIAALDLKEGICQGMIETADQIIHHHTFNRGHSHVTSAAQAERDAAAFSPSTPQHSDPSIADLSMSDAATLLQLTAKEGIPAAQRELATLYLTHPELLGICLSPFSKLRDVFKDVEKDREQLSERYDPVAMAVARHWMELSAKGGDGPAARYLRAKDEFDRIP</sequence>
<dbReference type="GeneID" id="40741495"/>
<dbReference type="PANTHER" id="PTHR42064">
    <property type="entry name" value="YALI0F28677P"/>
    <property type="match status" value="1"/>
</dbReference>
<feature type="region of interest" description="Disordered" evidence="1">
    <location>
        <begin position="1254"/>
        <end position="1274"/>
    </location>
</feature>